<dbReference type="SMART" id="SM01178">
    <property type="entry name" value="DUF4217"/>
    <property type="match status" value="1"/>
</dbReference>
<dbReference type="SMART" id="SM00490">
    <property type="entry name" value="HELICc"/>
    <property type="match status" value="1"/>
</dbReference>
<organism evidence="12 13">
    <name type="scientific">Hyalella azteca</name>
    <name type="common">Amphipod</name>
    <dbReference type="NCBI Taxonomy" id="294128"/>
    <lineage>
        <taxon>Eukaryota</taxon>
        <taxon>Metazoa</taxon>
        <taxon>Ecdysozoa</taxon>
        <taxon>Arthropoda</taxon>
        <taxon>Crustacea</taxon>
        <taxon>Multicrustacea</taxon>
        <taxon>Malacostraca</taxon>
        <taxon>Eumalacostraca</taxon>
        <taxon>Peracarida</taxon>
        <taxon>Amphipoda</taxon>
        <taxon>Senticaudata</taxon>
        <taxon>Talitrida</taxon>
        <taxon>Talitroidea</taxon>
        <taxon>Hyalellidae</taxon>
        <taxon>Hyalella</taxon>
    </lineage>
</organism>
<feature type="region of interest" description="Disordered" evidence="8">
    <location>
        <begin position="494"/>
        <end position="521"/>
    </location>
</feature>
<keyword evidence="1 7" id="KW-0547">Nucleotide-binding</keyword>
<feature type="region of interest" description="Disordered" evidence="8">
    <location>
        <begin position="617"/>
        <end position="740"/>
    </location>
</feature>
<dbReference type="CDD" id="cd18787">
    <property type="entry name" value="SF2_C_DEAD"/>
    <property type="match status" value="1"/>
</dbReference>
<dbReference type="InterPro" id="IPR014014">
    <property type="entry name" value="RNA_helicase_DEAD_Q_motif"/>
</dbReference>
<dbReference type="PROSITE" id="PS51194">
    <property type="entry name" value="HELICASE_CTER"/>
    <property type="match status" value="1"/>
</dbReference>
<dbReference type="OMA" id="CYTICEA"/>
<dbReference type="PROSITE" id="PS51195">
    <property type="entry name" value="Q_MOTIF"/>
    <property type="match status" value="1"/>
</dbReference>
<keyword evidence="4 7" id="KW-0067">ATP-binding</keyword>
<evidence type="ECO:0000256" key="3">
    <source>
        <dbReference type="ARBA" id="ARBA00022806"/>
    </source>
</evidence>
<accession>A0A8B7N7Y8</accession>
<comment type="similarity">
    <text evidence="7">Belongs to the DEAD box helicase family.</text>
</comment>
<dbReference type="GO" id="GO:0005524">
    <property type="term" value="F:ATP binding"/>
    <property type="evidence" value="ECO:0007669"/>
    <property type="project" value="UniProtKB-UniRule"/>
</dbReference>
<comment type="catalytic activity">
    <reaction evidence="7">
        <text>ATP + H2O = ADP + phosphate + H(+)</text>
        <dbReference type="Rhea" id="RHEA:13065"/>
        <dbReference type="ChEBI" id="CHEBI:15377"/>
        <dbReference type="ChEBI" id="CHEBI:15378"/>
        <dbReference type="ChEBI" id="CHEBI:30616"/>
        <dbReference type="ChEBI" id="CHEBI:43474"/>
        <dbReference type="ChEBI" id="CHEBI:456216"/>
        <dbReference type="EC" id="3.6.4.13"/>
    </reaction>
</comment>
<dbReference type="Gene3D" id="3.40.50.300">
    <property type="entry name" value="P-loop containing nucleotide triphosphate hydrolases"/>
    <property type="match status" value="2"/>
</dbReference>
<evidence type="ECO:0000259" key="11">
    <source>
        <dbReference type="PROSITE" id="PS51195"/>
    </source>
</evidence>
<evidence type="ECO:0000256" key="5">
    <source>
        <dbReference type="ARBA" id="ARBA00022884"/>
    </source>
</evidence>
<dbReference type="Pfam" id="PF00271">
    <property type="entry name" value="Helicase_C"/>
    <property type="match status" value="1"/>
</dbReference>
<dbReference type="Pfam" id="PF00270">
    <property type="entry name" value="DEAD"/>
    <property type="match status" value="1"/>
</dbReference>
<evidence type="ECO:0000256" key="1">
    <source>
        <dbReference type="ARBA" id="ARBA00022741"/>
    </source>
</evidence>
<evidence type="ECO:0000256" key="4">
    <source>
        <dbReference type="ARBA" id="ARBA00022840"/>
    </source>
</evidence>
<evidence type="ECO:0000259" key="10">
    <source>
        <dbReference type="PROSITE" id="PS51194"/>
    </source>
</evidence>
<evidence type="ECO:0000256" key="2">
    <source>
        <dbReference type="ARBA" id="ARBA00022801"/>
    </source>
</evidence>
<dbReference type="Pfam" id="PF13959">
    <property type="entry name" value="CTE_SPB4"/>
    <property type="match status" value="1"/>
</dbReference>
<protein>
    <recommendedName>
        <fullName evidence="7">ATP-dependent RNA helicase</fullName>
        <ecNumber evidence="7">3.6.4.13</ecNumber>
    </recommendedName>
</protein>
<dbReference type="EC" id="3.6.4.13" evidence="7"/>
<evidence type="ECO:0000259" key="9">
    <source>
        <dbReference type="PROSITE" id="PS51192"/>
    </source>
</evidence>
<feature type="compositionally biased region" description="Basic and acidic residues" evidence="8">
    <location>
        <begin position="696"/>
        <end position="713"/>
    </location>
</feature>
<dbReference type="OrthoDB" id="10259640at2759"/>
<dbReference type="InterPro" id="IPR014001">
    <property type="entry name" value="Helicase_ATP-bd"/>
</dbReference>
<dbReference type="AlphaFoldDB" id="A0A8B7N7Y8"/>
<proteinExistence type="inferred from homology"/>
<dbReference type="PANTHER" id="PTHR24031">
    <property type="entry name" value="RNA HELICASE"/>
    <property type="match status" value="1"/>
</dbReference>
<dbReference type="GO" id="GO:0003723">
    <property type="term" value="F:RNA binding"/>
    <property type="evidence" value="ECO:0007669"/>
    <property type="project" value="UniProtKB-UniRule"/>
</dbReference>
<dbReference type="GO" id="GO:0003724">
    <property type="term" value="F:RNA helicase activity"/>
    <property type="evidence" value="ECO:0007669"/>
    <property type="project" value="UniProtKB-EC"/>
</dbReference>
<keyword evidence="5 7" id="KW-0694">RNA-binding</keyword>
<feature type="compositionally biased region" description="Acidic residues" evidence="8">
    <location>
        <begin position="647"/>
        <end position="664"/>
    </location>
</feature>
<evidence type="ECO:0000256" key="7">
    <source>
        <dbReference type="RuleBase" id="RU365068"/>
    </source>
</evidence>
<dbReference type="SMART" id="SM00487">
    <property type="entry name" value="DEXDc"/>
    <property type="match status" value="1"/>
</dbReference>
<sequence length="752" mass="85612">MGKNNKYKLIEEKKRRANDLQQLEKRLEEWTDVDPESLKNFSQVPLSTPTFKGLKSCGYVEPTLVQKITLPHSLKGRDVIGEAKTGSGKTLAFVIPVMELLHRECWTARNGMGALIITPTRELALQIHEVIKPLALQHQLSSALVVGGKDLALEWHHIGSMNIVVCTPGRLFHLMTECPNFDWDSLKILVLDEADLCLSMGFSDKMNTILLQLPKPRQTLLFSATQTRDVLSLARAGCTDPVTCSLHENSTTSTPLTLTQCYTICEAHDKFSFLYSFLTNFKKQKILVFLSTCKQAKFYGIAMAMLKLPMKILFLHGDMKQRRRSVIYDTFKAESKIVMLATDVASRGLDFTGVDWVVQLDCPEDVTTYIHRVGRTARYYRDGNALLVLTASESASMLKHLAKSKVPLEKMDVAPGQIKPQERRIEDIVCKEPLAKEAAERAFKAYLKNLVYMKDKSVFDVTSIDRDKLARSYGLISTPRVRFVERFVHKTQHKIATEQHADVNETNSGDSNAGPEHIDRDSREVLKNSAIKPIKVVDEGVTFVDRMDELFLSVPESNDSRTTAPKNLSKYLTNRDKKIVDNVTILQTHCRSEKQRFFTLDEMLAFRKDDEYNKFTHRDKTKTRKRELLKKREERKNRGKAQKSIDVADDEDEEDRSDDGDELDPLTQQIIDELPDPDKIRRRDSDSEPSDDEVEERPCKRLKADDSESDSDKGSSCSGSFEETDEEEHPSNLRKMSLNQQEQMALRLLAGK</sequence>
<keyword evidence="12" id="KW-1185">Reference proteome</keyword>
<dbReference type="KEGG" id="hazt:108666940"/>
<dbReference type="InterPro" id="IPR027417">
    <property type="entry name" value="P-loop_NTPase"/>
</dbReference>
<dbReference type="GO" id="GO:0016787">
    <property type="term" value="F:hydrolase activity"/>
    <property type="evidence" value="ECO:0007669"/>
    <property type="project" value="UniProtKB-KW"/>
</dbReference>
<dbReference type="SUPFAM" id="SSF52540">
    <property type="entry name" value="P-loop containing nucleoside triphosphate hydrolases"/>
    <property type="match status" value="1"/>
</dbReference>
<dbReference type="PROSITE" id="PS51192">
    <property type="entry name" value="HELICASE_ATP_BIND_1"/>
    <property type="match status" value="1"/>
</dbReference>
<dbReference type="InterPro" id="IPR025313">
    <property type="entry name" value="SPB4-like_CTE"/>
</dbReference>
<dbReference type="RefSeq" id="XP_018009399.1">
    <property type="nucleotide sequence ID" value="XM_018153910.2"/>
</dbReference>
<evidence type="ECO:0000313" key="12">
    <source>
        <dbReference type="Proteomes" id="UP000694843"/>
    </source>
</evidence>
<dbReference type="InterPro" id="IPR001650">
    <property type="entry name" value="Helicase_C-like"/>
</dbReference>
<dbReference type="Proteomes" id="UP000694843">
    <property type="component" value="Unplaced"/>
</dbReference>
<feature type="domain" description="DEAD-box RNA helicase Q" evidence="11">
    <location>
        <begin position="39"/>
        <end position="67"/>
    </location>
</feature>
<feature type="domain" description="Helicase ATP-binding" evidence="9">
    <location>
        <begin position="70"/>
        <end position="244"/>
    </location>
</feature>
<dbReference type="InterPro" id="IPR011545">
    <property type="entry name" value="DEAD/DEAH_box_helicase_dom"/>
</dbReference>
<comment type="function">
    <text evidence="7">RNA helicase.</text>
</comment>
<evidence type="ECO:0000256" key="8">
    <source>
        <dbReference type="SAM" id="MobiDB-lite"/>
    </source>
</evidence>
<comment type="domain">
    <text evidence="7">The Q motif is unique to and characteristic of the DEAD box family of RNA helicases and controls ATP binding and hydrolysis.</text>
</comment>
<feature type="short sequence motif" description="Q motif" evidence="6">
    <location>
        <begin position="39"/>
        <end position="67"/>
    </location>
</feature>
<evidence type="ECO:0000313" key="13">
    <source>
        <dbReference type="RefSeq" id="XP_018009399.1"/>
    </source>
</evidence>
<feature type="compositionally biased region" description="Basic and acidic residues" evidence="8">
    <location>
        <begin position="676"/>
        <end position="686"/>
    </location>
</feature>
<keyword evidence="2 7" id="KW-0378">Hydrolase</keyword>
<name>A0A8B7N7Y8_HYAAZ</name>
<feature type="compositionally biased region" description="Basic residues" evidence="8">
    <location>
        <begin position="619"/>
        <end position="629"/>
    </location>
</feature>
<keyword evidence="3 7" id="KW-0347">Helicase</keyword>
<reference evidence="13" key="1">
    <citation type="submission" date="2025-08" db="UniProtKB">
        <authorList>
            <consortium name="RefSeq"/>
        </authorList>
    </citation>
    <scope>IDENTIFICATION</scope>
    <source>
        <tissue evidence="13">Whole organism</tissue>
    </source>
</reference>
<gene>
    <name evidence="13" type="primary">LOC108666940</name>
</gene>
<feature type="domain" description="Helicase C-terminal" evidence="10">
    <location>
        <begin position="273"/>
        <end position="426"/>
    </location>
</feature>
<dbReference type="GeneID" id="108666940"/>
<evidence type="ECO:0000256" key="6">
    <source>
        <dbReference type="PROSITE-ProRule" id="PRU00552"/>
    </source>
</evidence>